<organism evidence="9 10">
    <name type="scientific">Cymbomonas tetramitiformis</name>
    <dbReference type="NCBI Taxonomy" id="36881"/>
    <lineage>
        <taxon>Eukaryota</taxon>
        <taxon>Viridiplantae</taxon>
        <taxon>Chlorophyta</taxon>
        <taxon>Pyramimonadophyceae</taxon>
        <taxon>Pyramimonadales</taxon>
        <taxon>Pyramimonadaceae</taxon>
        <taxon>Cymbomonas</taxon>
    </lineage>
</organism>
<dbReference type="Gene3D" id="3.90.190.10">
    <property type="entry name" value="Protein tyrosine phosphatase superfamily"/>
    <property type="match status" value="1"/>
</dbReference>
<dbReference type="PROSITE" id="PS50222">
    <property type="entry name" value="EF_HAND_2"/>
    <property type="match status" value="2"/>
</dbReference>
<evidence type="ECO:0000313" key="9">
    <source>
        <dbReference type="EMBL" id="KAK3271528.1"/>
    </source>
</evidence>
<dbReference type="GO" id="GO:0005509">
    <property type="term" value="F:calcium ion binding"/>
    <property type="evidence" value="ECO:0007669"/>
    <property type="project" value="InterPro"/>
</dbReference>
<dbReference type="PROSITE" id="PS00018">
    <property type="entry name" value="EF_HAND_1"/>
    <property type="match status" value="2"/>
</dbReference>
<dbReference type="CDD" id="cd00051">
    <property type="entry name" value="EFh"/>
    <property type="match status" value="1"/>
</dbReference>
<dbReference type="PANTHER" id="PTHR10159:SF519">
    <property type="entry name" value="DUAL SPECIFICITY PROTEIN PHOSPHATASE MPK3"/>
    <property type="match status" value="1"/>
</dbReference>
<dbReference type="EMBL" id="LGRX02009639">
    <property type="protein sequence ID" value="KAK3271528.1"/>
    <property type="molecule type" value="Genomic_DNA"/>
</dbReference>
<dbReference type="SUPFAM" id="SSF52799">
    <property type="entry name" value="(Phosphotyrosine protein) phosphatases II"/>
    <property type="match status" value="1"/>
</dbReference>
<dbReference type="GO" id="GO:0004725">
    <property type="term" value="F:protein tyrosine phosphatase activity"/>
    <property type="evidence" value="ECO:0007669"/>
    <property type="project" value="UniProtKB-EC"/>
</dbReference>
<dbReference type="Pfam" id="PF13499">
    <property type="entry name" value="EF-hand_7"/>
    <property type="match status" value="1"/>
</dbReference>
<dbReference type="InterPro" id="IPR018247">
    <property type="entry name" value="EF_Hand_1_Ca_BS"/>
</dbReference>
<keyword evidence="10" id="KW-1185">Reference proteome</keyword>
<feature type="domain" description="EF-hand" evidence="8">
    <location>
        <begin position="35"/>
        <end position="70"/>
    </location>
</feature>
<evidence type="ECO:0000259" key="7">
    <source>
        <dbReference type="PROSITE" id="PS50056"/>
    </source>
</evidence>
<dbReference type="InterPro" id="IPR029021">
    <property type="entry name" value="Prot-tyrosine_phosphatase-like"/>
</dbReference>
<dbReference type="InterPro" id="IPR000340">
    <property type="entry name" value="Dual-sp_phosphatase_cat-dom"/>
</dbReference>
<dbReference type="InterPro" id="IPR020422">
    <property type="entry name" value="TYR_PHOSPHATASE_DUAL_dom"/>
</dbReference>
<dbReference type="EC" id="3.1.3.48" evidence="2"/>
<dbReference type="CDD" id="cd14498">
    <property type="entry name" value="DSP"/>
    <property type="match status" value="1"/>
</dbReference>
<evidence type="ECO:0000256" key="4">
    <source>
        <dbReference type="ARBA" id="ARBA00022837"/>
    </source>
</evidence>
<dbReference type="GO" id="GO:0005737">
    <property type="term" value="C:cytoplasm"/>
    <property type="evidence" value="ECO:0007669"/>
    <property type="project" value="TreeGrafter"/>
</dbReference>
<dbReference type="SMART" id="SM00054">
    <property type="entry name" value="EFh"/>
    <property type="match status" value="2"/>
</dbReference>
<comment type="similarity">
    <text evidence="1">Belongs to the protein-tyrosine phosphatase family. Non-receptor class dual specificity subfamily.</text>
</comment>
<dbReference type="SUPFAM" id="SSF47473">
    <property type="entry name" value="EF-hand"/>
    <property type="match status" value="1"/>
</dbReference>
<dbReference type="Pfam" id="PF00782">
    <property type="entry name" value="DSPc"/>
    <property type="match status" value="1"/>
</dbReference>
<dbReference type="InterPro" id="IPR002048">
    <property type="entry name" value="EF_hand_dom"/>
</dbReference>
<dbReference type="PANTHER" id="PTHR10159">
    <property type="entry name" value="DUAL SPECIFICITY PROTEIN PHOSPHATASE"/>
    <property type="match status" value="1"/>
</dbReference>
<name>A0AAE0G4T3_9CHLO</name>
<reference evidence="9 10" key="1">
    <citation type="journal article" date="2015" name="Genome Biol. Evol.">
        <title>Comparative Genomics of a Bacterivorous Green Alga Reveals Evolutionary Causalities and Consequences of Phago-Mixotrophic Mode of Nutrition.</title>
        <authorList>
            <person name="Burns J.A."/>
            <person name="Paasch A."/>
            <person name="Narechania A."/>
            <person name="Kim E."/>
        </authorList>
    </citation>
    <scope>NUCLEOTIDE SEQUENCE [LARGE SCALE GENOMIC DNA]</scope>
    <source>
        <strain evidence="9 10">PLY_AMNH</strain>
    </source>
</reference>
<dbReference type="SMART" id="SM00195">
    <property type="entry name" value="DSPc"/>
    <property type="match status" value="1"/>
</dbReference>
<feature type="domain" description="Tyrosine-protein phosphatase" evidence="6">
    <location>
        <begin position="185"/>
        <end position="327"/>
    </location>
</feature>
<comment type="caution">
    <text evidence="9">The sequence shown here is derived from an EMBL/GenBank/DDBJ whole genome shotgun (WGS) entry which is preliminary data.</text>
</comment>
<dbReference type="PROSITE" id="PS50056">
    <property type="entry name" value="TYR_PHOSPHATASE_2"/>
    <property type="match status" value="1"/>
</dbReference>
<evidence type="ECO:0000256" key="2">
    <source>
        <dbReference type="ARBA" id="ARBA00013064"/>
    </source>
</evidence>
<keyword evidence="3" id="KW-0378">Hydrolase</keyword>
<dbReference type="PROSITE" id="PS50054">
    <property type="entry name" value="TYR_PHOSPHATASE_DUAL"/>
    <property type="match status" value="1"/>
</dbReference>
<evidence type="ECO:0000256" key="5">
    <source>
        <dbReference type="ARBA" id="ARBA00022912"/>
    </source>
</evidence>
<dbReference type="Proteomes" id="UP001190700">
    <property type="component" value="Unassembled WGS sequence"/>
</dbReference>
<keyword evidence="5" id="KW-0904">Protein phosphatase</keyword>
<protein>
    <recommendedName>
        <fullName evidence="2">protein-tyrosine-phosphatase</fullName>
        <ecNumber evidence="2">3.1.3.48</ecNumber>
    </recommendedName>
</protein>
<keyword evidence="4" id="KW-0106">Calcium</keyword>
<accession>A0AAE0G4T3</accession>
<dbReference type="GO" id="GO:0043409">
    <property type="term" value="P:negative regulation of MAPK cascade"/>
    <property type="evidence" value="ECO:0007669"/>
    <property type="project" value="TreeGrafter"/>
</dbReference>
<proteinExistence type="inferred from homology"/>
<evidence type="ECO:0000256" key="3">
    <source>
        <dbReference type="ARBA" id="ARBA00022801"/>
    </source>
</evidence>
<evidence type="ECO:0000259" key="6">
    <source>
        <dbReference type="PROSITE" id="PS50054"/>
    </source>
</evidence>
<dbReference type="InterPro" id="IPR000387">
    <property type="entry name" value="Tyr_Pase_dom"/>
</dbReference>
<dbReference type="Gene3D" id="1.10.238.10">
    <property type="entry name" value="EF-hand"/>
    <property type="match status" value="1"/>
</dbReference>
<sequence>MALVLFSSEHLHSNNLHTFFMDGIDLDKLILANEEISRMAADCFRKYDIDKSGAIDTKELKSLLTEMKLTENMSEEELEVVVALILQKVDLNRDGSLSYNEFTKFFNSMKTLQQVKANSRKKLDLMKGKTSQQHAFQAPALVSIQEATYIEELDEEDLRDASGTLKPTKAPPFYPDCGSQAERNSISEIIPEKLYLSNFRGADNLEKLRELGITGVIRCNYSDDGTELPDITYFNIDVDDDASQSDALAAHFKSANNFIDREKDFKVLVNCSAGISRSPTIVLAYLVSRRKMSLFKAFRKVYRARPVIWPNDGFMRSLIKYEIRLHKTYTIKLEKYLQWAQYEAPGE</sequence>
<evidence type="ECO:0000256" key="1">
    <source>
        <dbReference type="ARBA" id="ARBA00008601"/>
    </source>
</evidence>
<feature type="domain" description="EF-hand" evidence="8">
    <location>
        <begin position="77"/>
        <end position="112"/>
    </location>
</feature>
<feature type="domain" description="Tyrosine specific protein phosphatases" evidence="7">
    <location>
        <begin position="246"/>
        <end position="306"/>
    </location>
</feature>
<dbReference type="AlphaFoldDB" id="A0AAE0G4T3"/>
<gene>
    <name evidence="9" type="ORF">CYMTET_20130</name>
</gene>
<dbReference type="InterPro" id="IPR011992">
    <property type="entry name" value="EF-hand-dom_pair"/>
</dbReference>
<evidence type="ECO:0000313" key="10">
    <source>
        <dbReference type="Proteomes" id="UP001190700"/>
    </source>
</evidence>
<evidence type="ECO:0000259" key="8">
    <source>
        <dbReference type="PROSITE" id="PS50222"/>
    </source>
</evidence>